<evidence type="ECO:0000313" key="4">
    <source>
        <dbReference type="EMBL" id="RZO74832.1"/>
    </source>
</evidence>
<protein>
    <submittedName>
        <fullName evidence="4">Phosphoadenylylsulfate reductase</fullName>
    </submittedName>
</protein>
<dbReference type="GO" id="GO:0004604">
    <property type="term" value="F:phosphoadenylyl-sulfate reductase (thioredoxin) activity"/>
    <property type="evidence" value="ECO:0007669"/>
    <property type="project" value="TreeGrafter"/>
</dbReference>
<dbReference type="Pfam" id="PF01507">
    <property type="entry name" value="PAPS_reduct"/>
    <property type="match status" value="1"/>
</dbReference>
<evidence type="ECO:0000313" key="5">
    <source>
        <dbReference type="Proteomes" id="UP000316199"/>
    </source>
</evidence>
<dbReference type="EMBL" id="SHAG01000059">
    <property type="protein sequence ID" value="RZO74832.1"/>
    <property type="molecule type" value="Genomic_DNA"/>
</dbReference>
<gene>
    <name evidence="4" type="ORF">EVA68_08325</name>
</gene>
<dbReference type="Gene3D" id="3.40.50.620">
    <property type="entry name" value="HUPs"/>
    <property type="match status" value="1"/>
</dbReference>
<dbReference type="InterPro" id="IPR014729">
    <property type="entry name" value="Rossmann-like_a/b/a_fold"/>
</dbReference>
<dbReference type="InterPro" id="IPR002500">
    <property type="entry name" value="PAPS_reduct_dom"/>
</dbReference>
<organism evidence="4 5">
    <name type="scientific">OM182 bacterium</name>
    <dbReference type="NCBI Taxonomy" id="2510334"/>
    <lineage>
        <taxon>Bacteria</taxon>
        <taxon>Pseudomonadati</taxon>
        <taxon>Pseudomonadota</taxon>
        <taxon>Gammaproteobacteria</taxon>
        <taxon>OMG group</taxon>
        <taxon>OM182 clade</taxon>
    </lineage>
</organism>
<accession>A0A520RX58</accession>
<comment type="caution">
    <text evidence="4">The sequence shown here is derived from an EMBL/GenBank/DDBJ whole genome shotgun (WGS) entry which is preliminary data.</text>
</comment>
<dbReference type="SUPFAM" id="SSF52402">
    <property type="entry name" value="Adenine nucleotide alpha hydrolases-like"/>
    <property type="match status" value="1"/>
</dbReference>
<dbReference type="Proteomes" id="UP000316199">
    <property type="component" value="Unassembled WGS sequence"/>
</dbReference>
<comment type="similarity">
    <text evidence="1">Belongs to the PAPS reductase family. CysH subfamily.</text>
</comment>
<dbReference type="PANTHER" id="PTHR46509">
    <property type="entry name" value="PHOSPHOADENOSINE PHOSPHOSULFATE REDUCTASE"/>
    <property type="match status" value="1"/>
</dbReference>
<dbReference type="PANTHER" id="PTHR46509:SF1">
    <property type="entry name" value="PHOSPHOADENOSINE PHOSPHOSULFATE REDUCTASE"/>
    <property type="match status" value="1"/>
</dbReference>
<evidence type="ECO:0000259" key="3">
    <source>
        <dbReference type="Pfam" id="PF01507"/>
    </source>
</evidence>
<name>A0A520RX58_9GAMM</name>
<evidence type="ECO:0000256" key="1">
    <source>
        <dbReference type="ARBA" id="ARBA00009732"/>
    </source>
</evidence>
<reference evidence="4 5" key="1">
    <citation type="submission" date="2019-02" db="EMBL/GenBank/DDBJ databases">
        <title>Prokaryotic population dynamics and viral predation in marine succession experiment using metagenomics: the confinement effect.</title>
        <authorList>
            <person name="Haro-Moreno J.M."/>
            <person name="Rodriguez-Valera F."/>
            <person name="Lopez-Perez M."/>
        </authorList>
    </citation>
    <scope>NUCLEOTIDE SEQUENCE [LARGE SCALE GENOMIC DNA]</scope>
    <source>
        <strain evidence="4">MED-G157</strain>
    </source>
</reference>
<evidence type="ECO:0000256" key="2">
    <source>
        <dbReference type="ARBA" id="ARBA00024327"/>
    </source>
</evidence>
<dbReference type="GO" id="GO:0005737">
    <property type="term" value="C:cytoplasm"/>
    <property type="evidence" value="ECO:0007669"/>
    <property type="project" value="TreeGrafter"/>
</dbReference>
<sequence length="206" mass="23630">MEFDLSTINEQFRDEPPDRIIAWAISNSKHPIVSTNFGPHEAAILYACVKQKPDIKVIWCDSGYNTEETYRHADTLIAELKLEISIYLPRKSAAHRQAVMGGVPDIDDPLHADFTEEVKLEPFSRAMRDHQPDVWLNNVRKGQTTFRDSLDIASKSSDGILKISPFFFWSDHEIQAYLNANDLPNETSYFDPTKVLEHRECGLHTR</sequence>
<comment type="pathway">
    <text evidence="2">Sulfur metabolism; hydrogen sulfide biosynthesis; sulfite from sulfate.</text>
</comment>
<proteinExistence type="inferred from homology"/>
<feature type="domain" description="Phosphoadenosine phosphosulphate reductase" evidence="3">
    <location>
        <begin position="31"/>
        <end position="185"/>
    </location>
</feature>
<dbReference type="GO" id="GO:0019379">
    <property type="term" value="P:sulfate assimilation, phosphoadenylyl sulfate reduction by phosphoadenylyl-sulfate reductase (thioredoxin)"/>
    <property type="evidence" value="ECO:0007669"/>
    <property type="project" value="TreeGrafter"/>
</dbReference>
<dbReference type="AlphaFoldDB" id="A0A520RX58"/>